<dbReference type="InterPro" id="IPR027417">
    <property type="entry name" value="P-loop_NTPase"/>
</dbReference>
<feature type="binding site" evidence="8">
    <location>
        <position position="98"/>
    </location>
    <ligand>
        <name>Mg(2+)</name>
        <dbReference type="ChEBI" id="CHEBI:18420"/>
    </ligand>
</feature>
<dbReference type="PANTHER" id="PTHR11846:SF11">
    <property type="entry name" value="ADENYLOSUCCINATE SYNTHETASE"/>
    <property type="match status" value="1"/>
</dbReference>
<feature type="binding site" evidence="8">
    <location>
        <begin position="400"/>
        <end position="406"/>
    </location>
    <ligand>
        <name>substrate</name>
    </ligand>
</feature>
<sequence>MSSGVSSDYMEEENYPFAAAKCGWFSDWVGFSPFLRRRCCTWRERRAREAGACGGRLSGGDDGPEEKRLRIGPVPQAPSWPGPPGNRVTVVLGAQWGDEGKGKVVDLLSLDADLVCRCQVSRAEGRLGALVLMEEEEQSWIVVMGKGSENWGIKGGNNAGHTVVVDSVEYNFHLLPSGVINHSATSFIGLEGWESRTVISDRAHLVFNFHQAVDGIQEQQRQQQGGKNLGTTKKGIGPAYSSKASRTGLRICDLLADFDEFSKKFKVLAQHYKATYPSLTIDTDGELQQLKEYAEKIRPLVKDGVYFMYQALHGPAKKILVEGANAALLDIDFGTYPFVTSSNCTVGGVCTGLGIPPQYIGKVYGVVKAYTTRVGVGTFPTEQDNEIGELLQSRGHEFGVTTGRRRRCGWLDLVLVKYAHMINGFSALAVTKLDILDTFEEIKIGVEYRLDEKRIPYFPANQELLNKVTVEYKTLPGWQCSTEEARSFSDLPPHAQGYIRFIEDYLGVPVKWVGVGKSRTSIIKLF</sequence>
<dbReference type="InterPro" id="IPR018220">
    <property type="entry name" value="Adenylosuccin_syn_GTP-bd"/>
</dbReference>
<dbReference type="PANTHER" id="PTHR11846">
    <property type="entry name" value="ADENYLOSUCCINATE SYNTHETASE"/>
    <property type="match status" value="1"/>
</dbReference>
<protein>
    <recommendedName>
        <fullName evidence="8 10">Adenylosuccinate synthetase</fullName>
        <shortName evidence="8">AMPSase</shortName>
        <shortName evidence="8">AdSS</shortName>
        <ecNumber evidence="8 10">6.3.4.4</ecNumber>
    </recommendedName>
    <alternativeName>
        <fullName evidence="8">IMP--aspartate ligase</fullName>
    </alternativeName>
</protein>
<evidence type="ECO:0000256" key="4">
    <source>
        <dbReference type="ARBA" id="ARBA00022741"/>
    </source>
</evidence>
<evidence type="ECO:0000256" key="9">
    <source>
        <dbReference type="PROSITE-ProRule" id="PRU10134"/>
    </source>
</evidence>
<feature type="binding site" evidence="8">
    <location>
        <begin position="514"/>
        <end position="516"/>
    </location>
    <ligand>
        <name>GTP</name>
        <dbReference type="ChEBI" id="CHEBI:37565"/>
    </ligand>
</feature>
<keyword evidence="8" id="KW-0963">Cytoplasm</keyword>
<dbReference type="PROSITE" id="PS00513">
    <property type="entry name" value="ADENYLOSUCCIN_SYN_2"/>
    <property type="match status" value="1"/>
</dbReference>
<feature type="binding site" evidence="8">
    <location>
        <begin position="97"/>
        <end position="103"/>
    </location>
    <ligand>
        <name>GTP</name>
        <dbReference type="ChEBI" id="CHEBI:37565"/>
    </ligand>
</feature>
<dbReference type="InterPro" id="IPR001114">
    <property type="entry name" value="Adenylosuccinate_synthetase"/>
</dbReference>
<reference evidence="13" key="1">
    <citation type="submission" date="2025-08" db="UniProtKB">
        <authorList>
            <consortium name="RefSeq"/>
        </authorList>
    </citation>
    <scope>IDENTIFICATION</scope>
</reference>
<feature type="binding site" evidence="8">
    <location>
        <begin position="98"/>
        <end position="101"/>
    </location>
    <ligand>
        <name>IMP</name>
        <dbReference type="ChEBI" id="CHEBI:58053"/>
    </ligand>
</feature>
<dbReference type="RefSeq" id="XP_015267661.1">
    <property type="nucleotide sequence ID" value="XM_015412175.1"/>
</dbReference>
<dbReference type="Pfam" id="PF00709">
    <property type="entry name" value="Adenylsucc_synt"/>
    <property type="match status" value="3"/>
</dbReference>
<evidence type="ECO:0000256" key="5">
    <source>
        <dbReference type="ARBA" id="ARBA00022755"/>
    </source>
</evidence>
<dbReference type="EC" id="6.3.4.4" evidence="8 10"/>
<dbReference type="InterPro" id="IPR042109">
    <property type="entry name" value="Adenylosuccinate_synth_dom1"/>
</dbReference>
<dbReference type="GeneID" id="107111233"/>
<comment type="pathway">
    <text evidence="8 10">Purine metabolism; AMP biosynthesis via de novo pathway; AMP from IMP: step 1/2.</text>
</comment>
<dbReference type="Gene3D" id="1.10.300.10">
    <property type="entry name" value="Adenylosuccinate Synthetase, subunit A, domain 2"/>
    <property type="match status" value="1"/>
</dbReference>
<evidence type="ECO:0000256" key="6">
    <source>
        <dbReference type="ARBA" id="ARBA00022842"/>
    </source>
</evidence>
<comment type="function">
    <text evidence="8">Plays an important role in the de novo pathway and in the salvage pathway of purine nucleotide biosynthesis. Catalyzes the first commited step in the biosynthesis of AMP from IMP.</text>
</comment>
<dbReference type="CDD" id="cd03108">
    <property type="entry name" value="AdSS"/>
    <property type="match status" value="1"/>
</dbReference>
<keyword evidence="7 8" id="KW-0342">GTP-binding</keyword>
<keyword evidence="4 8" id="KW-0547">Nucleotide-binding</keyword>
<dbReference type="Gene3D" id="3.40.440.10">
    <property type="entry name" value="Adenylosuccinate Synthetase, subunit A, domain 1"/>
    <property type="match status" value="2"/>
</dbReference>
<comment type="similarity">
    <text evidence="8 10">Belongs to the adenylosuccinate synthetase family.</text>
</comment>
<comment type="function">
    <text evidence="10">Plays an important role in the de novo pathway of purine nucleotide biosynthesis.</text>
</comment>
<evidence type="ECO:0000256" key="11">
    <source>
        <dbReference type="SAM" id="MobiDB-lite"/>
    </source>
</evidence>
<comment type="catalytic activity">
    <reaction evidence="8 10">
        <text>IMP + L-aspartate + GTP = N(6)-(1,2-dicarboxyethyl)-AMP + GDP + phosphate + 2 H(+)</text>
        <dbReference type="Rhea" id="RHEA:15753"/>
        <dbReference type="ChEBI" id="CHEBI:15378"/>
        <dbReference type="ChEBI" id="CHEBI:29991"/>
        <dbReference type="ChEBI" id="CHEBI:37565"/>
        <dbReference type="ChEBI" id="CHEBI:43474"/>
        <dbReference type="ChEBI" id="CHEBI:57567"/>
        <dbReference type="ChEBI" id="CHEBI:58053"/>
        <dbReference type="ChEBI" id="CHEBI:58189"/>
        <dbReference type="EC" id="6.3.4.4"/>
    </reaction>
</comment>
<comment type="caution">
    <text evidence="8">Lacks conserved residue(s) required for the propagation of feature annotation.</text>
</comment>
<keyword evidence="12" id="KW-1185">Reference proteome</keyword>
<evidence type="ECO:0000256" key="1">
    <source>
        <dbReference type="ARBA" id="ARBA00011738"/>
    </source>
</evidence>
<organism evidence="12 13">
    <name type="scientific">Gekko japonicus</name>
    <name type="common">Schlegel's Japanese gecko</name>
    <dbReference type="NCBI Taxonomy" id="146911"/>
    <lineage>
        <taxon>Eukaryota</taxon>
        <taxon>Metazoa</taxon>
        <taxon>Chordata</taxon>
        <taxon>Craniata</taxon>
        <taxon>Vertebrata</taxon>
        <taxon>Euteleostomi</taxon>
        <taxon>Lepidosauria</taxon>
        <taxon>Squamata</taxon>
        <taxon>Bifurcata</taxon>
        <taxon>Gekkota</taxon>
        <taxon>Gekkonidae</taxon>
        <taxon>Gekkoninae</taxon>
        <taxon>Gekko</taxon>
    </lineage>
</organism>
<feature type="active site" description="Proton acceptor" evidence="8">
    <location>
        <position position="98"/>
    </location>
</feature>
<evidence type="ECO:0000313" key="13">
    <source>
        <dbReference type="RefSeq" id="XP_015267661.1"/>
    </source>
</evidence>
<comment type="subcellular location">
    <subcellularLocation>
        <location evidence="8">Cytoplasm</location>
    </subcellularLocation>
</comment>
<feature type="region of interest" description="Disordered" evidence="11">
    <location>
        <begin position="218"/>
        <end position="242"/>
    </location>
</feature>
<gene>
    <name evidence="13" type="primary">LOC107111233</name>
</gene>
<feature type="binding site" evidence="8">
    <location>
        <position position="404"/>
    </location>
    <ligand>
        <name>IMP</name>
        <dbReference type="ChEBI" id="CHEBI:58053"/>
    </ligand>
</feature>
<dbReference type="PROSITE" id="PS01266">
    <property type="entry name" value="ADENYLOSUCCIN_SYN_1"/>
    <property type="match status" value="1"/>
</dbReference>
<dbReference type="Proteomes" id="UP000694871">
    <property type="component" value="Unplaced"/>
</dbReference>
<dbReference type="SUPFAM" id="SSF52540">
    <property type="entry name" value="P-loop containing nucleoside triphosphate hydrolases"/>
    <property type="match status" value="1"/>
</dbReference>
<feature type="active site" evidence="9">
    <location>
        <position position="243"/>
    </location>
</feature>
<dbReference type="InterPro" id="IPR033128">
    <property type="entry name" value="Adenylosuccin_syn_Lys_AS"/>
</dbReference>
<dbReference type="Gene3D" id="3.90.170.10">
    <property type="entry name" value="Adenylosuccinate Synthetase, subunit A, domain 3"/>
    <property type="match status" value="1"/>
</dbReference>
<evidence type="ECO:0000256" key="8">
    <source>
        <dbReference type="HAMAP-Rule" id="MF_03125"/>
    </source>
</evidence>
<keyword evidence="3 8" id="KW-0479">Metal-binding</keyword>
<feature type="binding site" evidence="8">
    <location>
        <begin position="432"/>
        <end position="434"/>
    </location>
    <ligand>
        <name>GTP</name>
        <dbReference type="ChEBI" id="CHEBI:37565"/>
    </ligand>
</feature>
<evidence type="ECO:0000313" key="12">
    <source>
        <dbReference type="Proteomes" id="UP000694871"/>
    </source>
</evidence>
<evidence type="ECO:0000256" key="7">
    <source>
        <dbReference type="ARBA" id="ARBA00023134"/>
    </source>
</evidence>
<feature type="binding site" evidence="8">
    <location>
        <position position="246"/>
    </location>
    <ligand>
        <name>IMP</name>
        <dbReference type="ChEBI" id="CHEBI:58053"/>
        <note>ligand shared between dimeric partners</note>
    </ligand>
</feature>
<accession>A0ABM1K1S4</accession>
<keyword evidence="2 8" id="KW-0436">Ligase</keyword>
<proteinExistence type="inferred from homology"/>
<keyword evidence="5 8" id="KW-0658">Purine biosynthesis</keyword>
<evidence type="ECO:0000256" key="3">
    <source>
        <dbReference type="ARBA" id="ARBA00022723"/>
    </source>
</evidence>
<feature type="binding site" evidence="8">
    <location>
        <position position="325"/>
    </location>
    <ligand>
        <name>IMP</name>
        <dbReference type="ChEBI" id="CHEBI:58053"/>
    </ligand>
</feature>
<dbReference type="InterPro" id="IPR042110">
    <property type="entry name" value="Adenylosuccinate_synth_dom2"/>
</dbReference>
<feature type="binding site" evidence="8">
    <location>
        <position position="125"/>
    </location>
    <ligand>
        <name>Mg(2+)</name>
        <dbReference type="ChEBI" id="CHEBI:18420"/>
    </ligand>
</feature>
<dbReference type="SMART" id="SM00788">
    <property type="entry name" value="Adenylsucc_synt"/>
    <property type="match status" value="1"/>
</dbReference>
<dbReference type="HAMAP" id="MF_00011">
    <property type="entry name" value="Adenylosucc_synth"/>
    <property type="match status" value="1"/>
</dbReference>
<keyword evidence="6 8" id="KW-0460">Magnesium</keyword>
<comment type="cofactor">
    <cofactor evidence="8">
        <name>Mg(2+)</name>
        <dbReference type="ChEBI" id="CHEBI:18420"/>
    </cofactor>
    <text evidence="8">Binds 1 Mg(2+) ion per subunit.</text>
</comment>
<feature type="binding site" evidence="8">
    <location>
        <position position="232"/>
    </location>
    <ligand>
        <name>IMP</name>
        <dbReference type="ChEBI" id="CHEBI:58053"/>
    </ligand>
</feature>
<feature type="binding site" evidence="8">
    <location>
        <position position="340"/>
    </location>
    <ligand>
        <name>IMP</name>
        <dbReference type="ChEBI" id="CHEBI:58053"/>
    </ligand>
</feature>
<name>A0ABM1K1S4_GEKJA</name>
<evidence type="ECO:0000256" key="10">
    <source>
        <dbReference type="RuleBase" id="RU000520"/>
    </source>
</evidence>
<feature type="binding site" evidence="8">
    <location>
        <position position="406"/>
    </location>
    <ligand>
        <name>GTP</name>
        <dbReference type="ChEBI" id="CHEBI:37565"/>
    </ligand>
</feature>
<comment type="subunit">
    <text evidence="1 8">Homodimer.</text>
</comment>
<dbReference type="InterPro" id="IPR042111">
    <property type="entry name" value="Adenylosuccinate_synth_dom3"/>
</dbReference>
<evidence type="ECO:0000256" key="2">
    <source>
        <dbReference type="ARBA" id="ARBA00022598"/>
    </source>
</evidence>